<evidence type="ECO:0000256" key="1">
    <source>
        <dbReference type="SAM" id="MobiDB-lite"/>
    </source>
</evidence>
<accession>A0A1H3U7S4</accession>
<gene>
    <name evidence="2" type="ORF">SAMN05421547_13810</name>
</gene>
<organism evidence="2 3">
    <name type="scientific">Delftia lacustris</name>
    <dbReference type="NCBI Taxonomy" id="558537"/>
    <lineage>
        <taxon>Bacteria</taxon>
        <taxon>Pseudomonadati</taxon>
        <taxon>Pseudomonadota</taxon>
        <taxon>Betaproteobacteria</taxon>
        <taxon>Burkholderiales</taxon>
        <taxon>Comamonadaceae</taxon>
        <taxon>Delftia</taxon>
    </lineage>
</organism>
<sequence>MARPQAMLIKNIMGRRLPSPTAMTKAMLMVSIMKRAMATRPSQKLPPSPAPKLVMTKMKD</sequence>
<dbReference type="EMBL" id="FNPE01000038">
    <property type="protein sequence ID" value="SDZ57845.1"/>
    <property type="molecule type" value="Genomic_DNA"/>
</dbReference>
<evidence type="ECO:0000313" key="3">
    <source>
        <dbReference type="Proteomes" id="UP000183417"/>
    </source>
</evidence>
<dbReference type="AlphaFoldDB" id="A0A1H3U7S4"/>
<protein>
    <submittedName>
        <fullName evidence="2">Uncharacterized protein</fullName>
    </submittedName>
</protein>
<proteinExistence type="predicted"/>
<name>A0A1H3U7S4_9BURK</name>
<feature type="region of interest" description="Disordered" evidence="1">
    <location>
        <begin position="38"/>
        <end position="60"/>
    </location>
</feature>
<reference evidence="2 3" key="1">
    <citation type="submission" date="2016-10" db="EMBL/GenBank/DDBJ databases">
        <authorList>
            <person name="de Groot N.N."/>
        </authorList>
    </citation>
    <scope>NUCLEOTIDE SEQUENCE [LARGE SCALE GENOMIC DNA]</scope>
    <source>
        <strain evidence="2 3">LMG 24775</strain>
    </source>
</reference>
<dbReference type="Proteomes" id="UP000183417">
    <property type="component" value="Unassembled WGS sequence"/>
</dbReference>
<evidence type="ECO:0000313" key="2">
    <source>
        <dbReference type="EMBL" id="SDZ57845.1"/>
    </source>
</evidence>